<organism evidence="13 14">
    <name type="scientific">Gluconobacter potus</name>
    <dbReference type="NCBI Taxonomy" id="2724927"/>
    <lineage>
        <taxon>Bacteria</taxon>
        <taxon>Pseudomonadati</taxon>
        <taxon>Pseudomonadota</taxon>
        <taxon>Alphaproteobacteria</taxon>
        <taxon>Acetobacterales</taxon>
        <taxon>Acetobacteraceae</taxon>
        <taxon>Gluconobacter</taxon>
    </lineage>
</organism>
<evidence type="ECO:0000256" key="2">
    <source>
        <dbReference type="ARBA" id="ARBA00005019"/>
    </source>
</evidence>
<feature type="domain" description="Cytidyltransferase-like" evidence="12">
    <location>
        <begin position="31"/>
        <end position="210"/>
    </location>
</feature>
<keyword evidence="8 11" id="KW-0067">ATP-binding</keyword>
<keyword evidence="9 11" id="KW-0520">NAD</keyword>
<comment type="function">
    <text evidence="1 11">Catalyzes the reversible adenylation of nicotinate mononucleotide (NaMN) to nicotinic acid adenine dinucleotide (NaAD).</text>
</comment>
<evidence type="ECO:0000313" key="13">
    <source>
        <dbReference type="EMBL" id="KXV02099.1"/>
    </source>
</evidence>
<dbReference type="CDD" id="cd02165">
    <property type="entry name" value="NMNAT"/>
    <property type="match status" value="1"/>
</dbReference>
<dbReference type="HAMAP" id="MF_00244">
    <property type="entry name" value="NaMN_adenylyltr"/>
    <property type="match status" value="1"/>
</dbReference>
<proteinExistence type="inferred from homology"/>
<dbReference type="Proteomes" id="UP000075573">
    <property type="component" value="Unassembled WGS sequence"/>
</dbReference>
<dbReference type="EC" id="2.7.7.18" evidence="11"/>
<name>A0A149QXR0_9PROT</name>
<dbReference type="AlphaFoldDB" id="A0A149QXR0"/>
<accession>A0A149QXR0</accession>
<keyword evidence="7 11" id="KW-0547">Nucleotide-binding</keyword>
<keyword evidence="5 11" id="KW-0808">Transferase</keyword>
<evidence type="ECO:0000256" key="10">
    <source>
        <dbReference type="ARBA" id="ARBA00048721"/>
    </source>
</evidence>
<evidence type="ECO:0000259" key="12">
    <source>
        <dbReference type="Pfam" id="PF01467"/>
    </source>
</evidence>
<gene>
    <name evidence="11" type="primary">nadD</name>
    <name evidence="13" type="ORF">AD929_04140</name>
</gene>
<protein>
    <recommendedName>
        <fullName evidence="11">Probable nicotinate-nucleotide adenylyltransferase</fullName>
        <ecNumber evidence="11">2.7.7.18</ecNumber>
    </recommendedName>
    <alternativeName>
        <fullName evidence="11">Deamido-NAD(+) diphosphorylase</fullName>
    </alternativeName>
    <alternativeName>
        <fullName evidence="11">Deamido-NAD(+) pyrophosphorylase</fullName>
    </alternativeName>
    <alternativeName>
        <fullName evidence="11">Nicotinate mononucleotide adenylyltransferase</fullName>
        <shortName evidence="11">NaMN adenylyltransferase</shortName>
    </alternativeName>
</protein>
<dbReference type="GO" id="GO:0004515">
    <property type="term" value="F:nicotinate-nucleotide adenylyltransferase activity"/>
    <property type="evidence" value="ECO:0007669"/>
    <property type="project" value="UniProtKB-UniRule"/>
</dbReference>
<comment type="caution">
    <text evidence="13">The sequence shown here is derived from an EMBL/GenBank/DDBJ whole genome shotgun (WGS) entry which is preliminary data.</text>
</comment>
<dbReference type="GO" id="GO:0005524">
    <property type="term" value="F:ATP binding"/>
    <property type="evidence" value="ECO:0007669"/>
    <property type="project" value="UniProtKB-KW"/>
</dbReference>
<dbReference type="InterPro" id="IPR014729">
    <property type="entry name" value="Rossmann-like_a/b/a_fold"/>
</dbReference>
<reference evidence="13 14" key="1">
    <citation type="submission" date="2015-06" db="EMBL/GenBank/DDBJ databases">
        <title>Improved classification and identification of acetic acid bacteria using matrix-assisted laser desorption/ionization time-of-flight mass spectrometry; Gluconobacter nephelii and Gluconobacter uchimurae are later heterotypic synonyms of Gluconobacter japonicus and Gluconobacter oxydans, respectively.</title>
        <authorList>
            <person name="Li L."/>
            <person name="Cleenwerck I."/>
            <person name="De Vuyst L."/>
            <person name="Vandamme P."/>
        </authorList>
    </citation>
    <scope>NUCLEOTIDE SEQUENCE [LARGE SCALE GENOMIC DNA]</scope>
    <source>
        <strain evidence="13 14">LMG 1764</strain>
    </source>
</reference>
<keyword evidence="6 11" id="KW-0548">Nucleotidyltransferase</keyword>
<comment type="pathway">
    <text evidence="2 11">Cofactor biosynthesis; NAD(+) biosynthesis; deamido-NAD(+) from nicotinate D-ribonucleotide: step 1/1.</text>
</comment>
<dbReference type="InterPro" id="IPR005248">
    <property type="entry name" value="NadD/NMNAT"/>
</dbReference>
<comment type="similarity">
    <text evidence="3 11">Belongs to the NadD family.</text>
</comment>
<dbReference type="UniPathway" id="UPA00253">
    <property type="reaction ID" value="UER00332"/>
</dbReference>
<evidence type="ECO:0000256" key="8">
    <source>
        <dbReference type="ARBA" id="ARBA00022840"/>
    </source>
</evidence>
<dbReference type="SUPFAM" id="SSF52374">
    <property type="entry name" value="Nucleotidylyl transferase"/>
    <property type="match status" value="1"/>
</dbReference>
<dbReference type="PANTHER" id="PTHR39321:SF3">
    <property type="entry name" value="PHOSPHOPANTETHEINE ADENYLYLTRANSFERASE"/>
    <property type="match status" value="1"/>
</dbReference>
<dbReference type="Pfam" id="PF01467">
    <property type="entry name" value="CTP_transf_like"/>
    <property type="match status" value="1"/>
</dbReference>
<evidence type="ECO:0000256" key="1">
    <source>
        <dbReference type="ARBA" id="ARBA00002324"/>
    </source>
</evidence>
<evidence type="ECO:0000256" key="9">
    <source>
        <dbReference type="ARBA" id="ARBA00023027"/>
    </source>
</evidence>
<dbReference type="PATRIC" id="fig|442.7.peg.2064"/>
<evidence type="ECO:0000256" key="5">
    <source>
        <dbReference type="ARBA" id="ARBA00022679"/>
    </source>
</evidence>
<evidence type="ECO:0000256" key="7">
    <source>
        <dbReference type="ARBA" id="ARBA00022741"/>
    </source>
</evidence>
<dbReference type="NCBIfam" id="TIGR00482">
    <property type="entry name" value="nicotinate (nicotinamide) nucleotide adenylyltransferase"/>
    <property type="match status" value="1"/>
</dbReference>
<dbReference type="GO" id="GO:0009435">
    <property type="term" value="P:NAD+ biosynthetic process"/>
    <property type="evidence" value="ECO:0007669"/>
    <property type="project" value="UniProtKB-UniRule"/>
</dbReference>
<keyword evidence="4 11" id="KW-0662">Pyridine nucleotide biosynthesis</keyword>
<comment type="catalytic activity">
    <reaction evidence="10 11">
        <text>nicotinate beta-D-ribonucleotide + ATP + H(+) = deamido-NAD(+) + diphosphate</text>
        <dbReference type="Rhea" id="RHEA:22860"/>
        <dbReference type="ChEBI" id="CHEBI:15378"/>
        <dbReference type="ChEBI" id="CHEBI:30616"/>
        <dbReference type="ChEBI" id="CHEBI:33019"/>
        <dbReference type="ChEBI" id="CHEBI:57502"/>
        <dbReference type="ChEBI" id="CHEBI:58437"/>
        <dbReference type="EC" id="2.7.7.18"/>
    </reaction>
</comment>
<evidence type="ECO:0000313" key="14">
    <source>
        <dbReference type="Proteomes" id="UP000075573"/>
    </source>
</evidence>
<dbReference type="Gene3D" id="3.40.50.620">
    <property type="entry name" value="HUPs"/>
    <property type="match status" value="1"/>
</dbReference>
<dbReference type="NCBIfam" id="NF000843">
    <property type="entry name" value="PRK00071.2-2"/>
    <property type="match status" value="1"/>
</dbReference>
<dbReference type="InterPro" id="IPR004821">
    <property type="entry name" value="Cyt_trans-like"/>
</dbReference>
<dbReference type="EMBL" id="LHZB01000103">
    <property type="protein sequence ID" value="KXV02099.1"/>
    <property type="molecule type" value="Genomic_DNA"/>
</dbReference>
<dbReference type="PANTHER" id="PTHR39321">
    <property type="entry name" value="NICOTINATE-NUCLEOTIDE ADENYLYLTRANSFERASE-RELATED"/>
    <property type="match status" value="1"/>
</dbReference>
<evidence type="ECO:0000256" key="11">
    <source>
        <dbReference type="HAMAP-Rule" id="MF_00244"/>
    </source>
</evidence>
<evidence type="ECO:0000256" key="4">
    <source>
        <dbReference type="ARBA" id="ARBA00022642"/>
    </source>
</evidence>
<evidence type="ECO:0000256" key="6">
    <source>
        <dbReference type="ARBA" id="ARBA00022695"/>
    </source>
</evidence>
<sequence>MLPVRSDRHGSGAGLISIPTSGDGRNMRIGLLGGSFNPAHAGHLMLARRALRALRLDQVWLMVSPGNPLKPSKGMAPFRVRLASAERIADGRRIVATDIESRLGQRFTVKTVGLLKQRFPHVCFVWLMGADGLAQLSHWKRWRRLAAMVPIAVLPRRGSVSPALRGAAASVLRHQRRPSRESPMLAERKGNAWTFLSAPQNDISATALRESGQFRPESDQE</sequence>
<evidence type="ECO:0000256" key="3">
    <source>
        <dbReference type="ARBA" id="ARBA00009014"/>
    </source>
</evidence>